<dbReference type="EMBL" id="FNNG01000009">
    <property type="protein sequence ID" value="SDX30621.1"/>
    <property type="molecule type" value="Genomic_DNA"/>
</dbReference>
<dbReference type="AlphaFoldDB" id="A0A1H3AMG1"/>
<protein>
    <recommendedName>
        <fullName evidence="3">DUF4258 domain-containing protein</fullName>
    </recommendedName>
</protein>
<evidence type="ECO:0000313" key="1">
    <source>
        <dbReference type="EMBL" id="SDX30621.1"/>
    </source>
</evidence>
<dbReference type="Pfam" id="PF14076">
    <property type="entry name" value="DUF4258"/>
    <property type="match status" value="1"/>
</dbReference>
<proteinExistence type="predicted"/>
<dbReference type="InterPro" id="IPR025354">
    <property type="entry name" value="DUF4258"/>
</dbReference>
<organism evidence="1 2">
    <name type="scientific">Tepidimicrobium xylanilyticum</name>
    <dbReference type="NCBI Taxonomy" id="1123352"/>
    <lineage>
        <taxon>Bacteria</taxon>
        <taxon>Bacillati</taxon>
        <taxon>Bacillota</taxon>
        <taxon>Tissierellia</taxon>
        <taxon>Tissierellales</taxon>
        <taxon>Tepidimicrobiaceae</taxon>
        <taxon>Tepidimicrobium</taxon>
    </lineage>
</organism>
<dbReference type="Proteomes" id="UP000198828">
    <property type="component" value="Unassembled WGS sequence"/>
</dbReference>
<accession>A0A1H3AMG1</accession>
<dbReference type="RefSeq" id="WP_093753427.1">
    <property type="nucleotide sequence ID" value="NZ_FNNG01000009.1"/>
</dbReference>
<reference evidence="1 2" key="1">
    <citation type="submission" date="2016-10" db="EMBL/GenBank/DDBJ databases">
        <authorList>
            <person name="de Groot N.N."/>
        </authorList>
    </citation>
    <scope>NUCLEOTIDE SEQUENCE [LARGE SCALE GENOMIC DNA]</scope>
    <source>
        <strain evidence="1 2">DSM 23310</strain>
    </source>
</reference>
<sequence>MLFDIDDIRRALQEDNIQWSGHVLTRMQQREIKVRDIIKCVLSGEIIEYYSSDYPFPSCLIAGRCDSDKVLHVVCSLGEGNVWMITAYYPNTNEWLEDFKTRRR</sequence>
<name>A0A1H3AMG1_9FIRM</name>
<keyword evidence="2" id="KW-1185">Reference proteome</keyword>
<evidence type="ECO:0000313" key="2">
    <source>
        <dbReference type="Proteomes" id="UP000198828"/>
    </source>
</evidence>
<evidence type="ECO:0008006" key="3">
    <source>
        <dbReference type="Google" id="ProtNLM"/>
    </source>
</evidence>
<dbReference type="OrthoDB" id="964236at2"/>
<gene>
    <name evidence="1" type="ORF">SAMN05660923_02074</name>
</gene>